<dbReference type="AlphaFoldDB" id="A0A1C3XSD0"/>
<accession>A0A1C3XSD0</accession>
<evidence type="ECO:0000313" key="2">
    <source>
        <dbReference type="EMBL" id="SCB55095.1"/>
    </source>
</evidence>
<gene>
    <name evidence="2" type="ORF">GA0061098_103470</name>
</gene>
<keyword evidence="1" id="KW-1133">Transmembrane helix</keyword>
<sequence length="69" mass="7784">MRSMVFQKSAVGLAVRYAPPFLLGRLLTRRKTLRLRRKLPSWTGLALLVLVADILMAVFAWVAVGFVLK</sequence>
<evidence type="ECO:0000256" key="1">
    <source>
        <dbReference type="SAM" id="Phobius"/>
    </source>
</evidence>
<dbReference type="EMBL" id="FMAI01000034">
    <property type="protein sequence ID" value="SCB55095.1"/>
    <property type="molecule type" value="Genomic_DNA"/>
</dbReference>
<protein>
    <submittedName>
        <fullName evidence="2">Uncharacterized protein</fullName>
    </submittedName>
</protein>
<keyword evidence="3" id="KW-1185">Reference proteome</keyword>
<reference evidence="3" key="1">
    <citation type="submission" date="2016-08" db="EMBL/GenBank/DDBJ databases">
        <authorList>
            <person name="Varghese N."/>
            <person name="Submissions Spin"/>
        </authorList>
    </citation>
    <scope>NUCLEOTIDE SEQUENCE [LARGE SCALE GENOMIC DNA]</scope>
    <source>
        <strain evidence="3">ERR11</strain>
    </source>
</reference>
<keyword evidence="1" id="KW-0812">Transmembrane</keyword>
<evidence type="ECO:0000313" key="3">
    <source>
        <dbReference type="Proteomes" id="UP000199184"/>
    </source>
</evidence>
<dbReference type="Proteomes" id="UP000199184">
    <property type="component" value="Unassembled WGS sequence"/>
</dbReference>
<proteinExistence type="predicted"/>
<name>A0A1C3XSD0_9BRAD</name>
<keyword evidence="1" id="KW-0472">Membrane</keyword>
<feature type="transmembrane region" description="Helical" evidence="1">
    <location>
        <begin position="39"/>
        <end position="68"/>
    </location>
</feature>
<organism evidence="2 3">
    <name type="scientific">Bradyrhizobium shewense</name>
    <dbReference type="NCBI Taxonomy" id="1761772"/>
    <lineage>
        <taxon>Bacteria</taxon>
        <taxon>Pseudomonadati</taxon>
        <taxon>Pseudomonadota</taxon>
        <taxon>Alphaproteobacteria</taxon>
        <taxon>Hyphomicrobiales</taxon>
        <taxon>Nitrobacteraceae</taxon>
        <taxon>Bradyrhizobium</taxon>
    </lineage>
</organism>